<feature type="compositionally biased region" description="Low complexity" evidence="1">
    <location>
        <begin position="89"/>
        <end position="107"/>
    </location>
</feature>
<dbReference type="AlphaFoldDB" id="A0A6J6VHE3"/>
<name>A0A6J6VHE3_9ZZZZ</name>
<reference evidence="3" key="1">
    <citation type="submission" date="2020-05" db="EMBL/GenBank/DDBJ databases">
        <authorList>
            <person name="Chiriac C."/>
            <person name="Salcher M."/>
            <person name="Ghai R."/>
            <person name="Kavagutti S V."/>
        </authorList>
    </citation>
    <scope>NUCLEOTIDE SEQUENCE</scope>
</reference>
<feature type="region of interest" description="Disordered" evidence="1">
    <location>
        <begin position="87"/>
        <end position="194"/>
    </location>
</feature>
<sequence length="194" mass="20904">MSGPSATGMRFHEPRVSLSRRSGVEYKRGNSRSASRAHDEANALARSASSANRSTARSRIRRGSISNIFDPLGKTSLSRVGLCVSHGNQLSMPSKSKPSLSRSQCSRPQGSEATKELARARTASFKMSSRAGKIVNSSRSSSLRWSCTEKVVRRSTSSPQRSIRIGASAVDGKMSTIAPRRATSPRCSTSSSRR</sequence>
<dbReference type="EMBL" id="CAEZZV010000022">
    <property type="protein sequence ID" value="CAB4771570.1"/>
    <property type="molecule type" value="Genomic_DNA"/>
</dbReference>
<accession>A0A6J6VHE3</accession>
<dbReference type="EMBL" id="CAEZVL010000186">
    <property type="protein sequence ID" value="CAB4637395.1"/>
    <property type="molecule type" value="Genomic_DNA"/>
</dbReference>
<feature type="compositionally biased region" description="Low complexity" evidence="1">
    <location>
        <begin position="179"/>
        <end position="194"/>
    </location>
</feature>
<proteinExistence type="predicted"/>
<feature type="compositionally biased region" description="Low complexity" evidence="1">
    <location>
        <begin position="137"/>
        <end position="146"/>
    </location>
</feature>
<protein>
    <submittedName>
        <fullName evidence="3">Unannotated protein</fullName>
    </submittedName>
</protein>
<feature type="region of interest" description="Disordered" evidence="1">
    <location>
        <begin position="1"/>
        <end position="73"/>
    </location>
</feature>
<gene>
    <name evidence="2" type="ORF">UFOPK1960_01072</name>
    <name evidence="3" type="ORF">UFOPK2921_00288</name>
</gene>
<organism evidence="3">
    <name type="scientific">freshwater metagenome</name>
    <dbReference type="NCBI Taxonomy" id="449393"/>
    <lineage>
        <taxon>unclassified sequences</taxon>
        <taxon>metagenomes</taxon>
        <taxon>ecological metagenomes</taxon>
    </lineage>
</organism>
<feature type="compositionally biased region" description="Low complexity" evidence="1">
    <location>
        <begin position="42"/>
        <end position="55"/>
    </location>
</feature>
<evidence type="ECO:0000256" key="1">
    <source>
        <dbReference type="SAM" id="MobiDB-lite"/>
    </source>
</evidence>
<evidence type="ECO:0000313" key="2">
    <source>
        <dbReference type="EMBL" id="CAB4637395.1"/>
    </source>
</evidence>
<evidence type="ECO:0000313" key="3">
    <source>
        <dbReference type="EMBL" id="CAB4771570.1"/>
    </source>
</evidence>